<evidence type="ECO:0000313" key="1">
    <source>
        <dbReference type="EMBL" id="SUB93719.1"/>
    </source>
</evidence>
<proteinExistence type="predicted"/>
<protein>
    <submittedName>
        <fullName evidence="1">Uncharacterized protein</fullName>
    </submittedName>
</protein>
<reference evidence="1 2" key="1">
    <citation type="submission" date="2018-06" db="EMBL/GenBank/DDBJ databases">
        <authorList>
            <consortium name="Pathogen Informatics"/>
            <person name="Doyle S."/>
        </authorList>
    </citation>
    <scope>NUCLEOTIDE SEQUENCE [LARGE SCALE GENOMIC DNA]</scope>
    <source>
        <strain evidence="1 2">NCTC13100</strain>
    </source>
</reference>
<dbReference type="AlphaFoldDB" id="A0A379EBC8"/>
<name>A0A379EBC8_9PORP</name>
<dbReference type="Proteomes" id="UP000254263">
    <property type="component" value="Unassembled WGS sequence"/>
</dbReference>
<gene>
    <name evidence="1" type="ORF">NCTC13100_01953</name>
</gene>
<sequence length="75" mass="8842">MLNGYPCRVLNLVFMPKEHLASDSVIDRYYPQVPATELDRWAIDSFKPTNIQTLYRWQKSIYPQAVLAFLLKPNR</sequence>
<organism evidence="1 2">
    <name type="scientific">Porphyromonas macacae</name>
    <dbReference type="NCBI Taxonomy" id="28115"/>
    <lineage>
        <taxon>Bacteria</taxon>
        <taxon>Pseudomonadati</taxon>
        <taxon>Bacteroidota</taxon>
        <taxon>Bacteroidia</taxon>
        <taxon>Bacteroidales</taxon>
        <taxon>Porphyromonadaceae</taxon>
        <taxon>Porphyromonas</taxon>
    </lineage>
</organism>
<evidence type="ECO:0000313" key="2">
    <source>
        <dbReference type="Proteomes" id="UP000254263"/>
    </source>
</evidence>
<accession>A0A379EBC8</accession>
<dbReference type="EMBL" id="UGTI01000002">
    <property type="protein sequence ID" value="SUB93719.1"/>
    <property type="molecule type" value="Genomic_DNA"/>
</dbReference>